<dbReference type="Gene3D" id="3.30.1330.30">
    <property type="match status" value="1"/>
</dbReference>
<protein>
    <submittedName>
        <fullName evidence="3">DUF448 domain-containing protein</fullName>
    </submittedName>
</protein>
<dbReference type="EMBL" id="JAHVKP010000001">
    <property type="protein sequence ID" value="MBY6218475.1"/>
    <property type="molecule type" value="Genomic_DNA"/>
</dbReference>
<dbReference type="Proteomes" id="UP000824927">
    <property type="component" value="Unassembled WGS sequence"/>
</dbReference>
<dbReference type="AlphaFoldDB" id="A0A9Q3S272"/>
<dbReference type="InterPro" id="IPR029064">
    <property type="entry name" value="Ribosomal_eL30-like_sf"/>
</dbReference>
<comment type="caution">
    <text evidence="3">The sequence shown here is derived from an EMBL/GenBank/DDBJ whole genome shotgun (WGS) entry which is preliminary data.</text>
</comment>
<dbReference type="Gene3D" id="3.30.1230.10">
    <property type="entry name" value="YlxR-like"/>
    <property type="match status" value="1"/>
</dbReference>
<sequence length="241" mass="26292">MRTPPNERLSPDIAEAPRPRKSEPERRCILSGETDTRDALVRLAVSPSGLVLPDAQEKAPGRGAWVCSSREQIEQALADGKLKGGLSRAFKTGDLEIPENLPEKIEEALTRVLLDRLGLEMRVGALILGTQRIAETARMGGVALLLHASDASEDGRKKLDQAWRVGREAEGSGERGWTLPLDRDALSVALGRDNVVHLGLTHDASAARVLKPLKRLMHYLGQDIPTEYGRAEMRAGDDTND</sequence>
<feature type="compositionally biased region" description="Basic and acidic residues" evidence="1">
    <location>
        <begin position="15"/>
        <end position="33"/>
    </location>
</feature>
<dbReference type="InterPro" id="IPR035931">
    <property type="entry name" value="YlxR-like_sf"/>
</dbReference>
<proteinExistence type="predicted"/>
<accession>A0A9Q3S272</accession>
<dbReference type="SUPFAM" id="SSF64376">
    <property type="entry name" value="YlxR-like"/>
    <property type="match status" value="1"/>
</dbReference>
<evidence type="ECO:0000313" key="4">
    <source>
        <dbReference type="Proteomes" id="UP000824927"/>
    </source>
</evidence>
<dbReference type="PANTHER" id="PTHR34215">
    <property type="entry name" value="BLL0784 PROTEIN"/>
    <property type="match status" value="1"/>
</dbReference>
<dbReference type="InterPro" id="IPR037465">
    <property type="entry name" value="YlxR"/>
</dbReference>
<feature type="region of interest" description="Disordered" evidence="1">
    <location>
        <begin position="1"/>
        <end position="33"/>
    </location>
</feature>
<name>A0A9Q3S272_9SPHN</name>
<dbReference type="PANTHER" id="PTHR34215:SF1">
    <property type="entry name" value="YLXR DOMAIN-CONTAINING PROTEIN"/>
    <property type="match status" value="1"/>
</dbReference>
<evidence type="ECO:0000256" key="1">
    <source>
        <dbReference type="SAM" id="MobiDB-lite"/>
    </source>
</evidence>
<reference evidence="3" key="1">
    <citation type="submission" date="2021-06" db="EMBL/GenBank/DDBJ databases">
        <title>50 bacteria genomes isolated from Dapeng, Shenzhen, China.</title>
        <authorList>
            <person name="Zheng W."/>
            <person name="Yu S."/>
            <person name="Huang Y."/>
        </authorList>
    </citation>
    <scope>NUCLEOTIDE SEQUENCE</scope>
    <source>
        <strain evidence="3">DP4N28-2</strain>
    </source>
</reference>
<evidence type="ECO:0000313" key="3">
    <source>
        <dbReference type="EMBL" id="MBY6218475.1"/>
    </source>
</evidence>
<dbReference type="SUPFAM" id="SSF55315">
    <property type="entry name" value="L30e-like"/>
    <property type="match status" value="1"/>
</dbReference>
<gene>
    <name evidence="3" type="ORF">KUV31_08980</name>
</gene>
<dbReference type="RefSeq" id="WP_222405282.1">
    <property type="nucleotide sequence ID" value="NZ_JAHVKP010000001.1"/>
</dbReference>
<feature type="domain" description="YlxR" evidence="2">
    <location>
        <begin position="26"/>
        <end position="106"/>
    </location>
</feature>
<dbReference type="Pfam" id="PF04296">
    <property type="entry name" value="YlxR"/>
    <property type="match status" value="1"/>
</dbReference>
<organism evidence="3 4">
    <name type="scientific">Qipengyuania aquimaris</name>
    <dbReference type="NCBI Taxonomy" id="255984"/>
    <lineage>
        <taxon>Bacteria</taxon>
        <taxon>Pseudomonadati</taxon>
        <taxon>Pseudomonadota</taxon>
        <taxon>Alphaproteobacteria</taxon>
        <taxon>Sphingomonadales</taxon>
        <taxon>Erythrobacteraceae</taxon>
        <taxon>Qipengyuania</taxon>
    </lineage>
</organism>
<evidence type="ECO:0000259" key="2">
    <source>
        <dbReference type="Pfam" id="PF04296"/>
    </source>
</evidence>
<dbReference type="InterPro" id="IPR007393">
    <property type="entry name" value="YlxR_dom"/>
</dbReference>